<accession>C7PXB7</accession>
<dbReference type="EMBL" id="CP001700">
    <property type="protein sequence ID" value="ACU69468.1"/>
    <property type="molecule type" value="Genomic_DNA"/>
</dbReference>
<dbReference type="AlphaFoldDB" id="C7PXB7"/>
<dbReference type="KEGG" id="cai:Caci_0525"/>
<keyword evidence="2" id="KW-1185">Reference proteome</keyword>
<gene>
    <name evidence="1" type="ordered locus">Caci_0525</name>
</gene>
<dbReference type="InParanoid" id="C7PXB7"/>
<reference evidence="1 2" key="1">
    <citation type="journal article" date="2009" name="Stand. Genomic Sci.">
        <title>Complete genome sequence of Catenulispora acidiphila type strain (ID 139908).</title>
        <authorList>
            <person name="Copeland A."/>
            <person name="Lapidus A."/>
            <person name="Glavina Del Rio T."/>
            <person name="Nolan M."/>
            <person name="Lucas S."/>
            <person name="Chen F."/>
            <person name="Tice H."/>
            <person name="Cheng J.F."/>
            <person name="Bruce D."/>
            <person name="Goodwin L."/>
            <person name="Pitluck S."/>
            <person name="Mikhailova N."/>
            <person name="Pati A."/>
            <person name="Ivanova N."/>
            <person name="Mavromatis K."/>
            <person name="Chen A."/>
            <person name="Palaniappan K."/>
            <person name="Chain P."/>
            <person name="Land M."/>
            <person name="Hauser L."/>
            <person name="Chang Y.J."/>
            <person name="Jeffries C.D."/>
            <person name="Chertkov O."/>
            <person name="Brettin T."/>
            <person name="Detter J.C."/>
            <person name="Han C."/>
            <person name="Ali Z."/>
            <person name="Tindall B.J."/>
            <person name="Goker M."/>
            <person name="Bristow J."/>
            <person name="Eisen J.A."/>
            <person name="Markowitz V."/>
            <person name="Hugenholtz P."/>
            <person name="Kyrpides N.C."/>
            <person name="Klenk H.P."/>
        </authorList>
    </citation>
    <scope>NUCLEOTIDE SEQUENCE [LARGE SCALE GENOMIC DNA]</scope>
    <source>
        <strain evidence="2">DSM 44928 / JCM 14897 / NBRC 102108 / NRRL B-24433 / ID139908</strain>
    </source>
</reference>
<proteinExistence type="predicted"/>
<protein>
    <submittedName>
        <fullName evidence="1">Uncharacterized protein</fullName>
    </submittedName>
</protein>
<dbReference type="Gene3D" id="1.20.1530.20">
    <property type="match status" value="1"/>
</dbReference>
<evidence type="ECO:0000313" key="2">
    <source>
        <dbReference type="Proteomes" id="UP000000851"/>
    </source>
</evidence>
<organism evidence="1 2">
    <name type="scientific">Catenulispora acidiphila (strain DSM 44928 / JCM 14897 / NBRC 102108 / NRRL B-24433 / ID139908)</name>
    <dbReference type="NCBI Taxonomy" id="479433"/>
    <lineage>
        <taxon>Bacteria</taxon>
        <taxon>Bacillati</taxon>
        <taxon>Actinomycetota</taxon>
        <taxon>Actinomycetes</taxon>
        <taxon>Catenulisporales</taxon>
        <taxon>Catenulisporaceae</taxon>
        <taxon>Catenulispora</taxon>
    </lineage>
</organism>
<evidence type="ECO:0000313" key="1">
    <source>
        <dbReference type="EMBL" id="ACU69468.1"/>
    </source>
</evidence>
<dbReference type="Proteomes" id="UP000000851">
    <property type="component" value="Chromosome"/>
</dbReference>
<sequence length="57" mass="5834">MTSQQTYALLFDIAVILAPAHALGGLARRFGQPAVIGEISLGIPLGPTVVPAAVGRH</sequence>
<dbReference type="InterPro" id="IPR038770">
    <property type="entry name" value="Na+/solute_symporter_sf"/>
</dbReference>
<dbReference type="HOGENOM" id="CLU_2988184_0_0_11"/>
<dbReference type="RefSeq" id="WP_012784763.1">
    <property type="nucleotide sequence ID" value="NC_013131.1"/>
</dbReference>
<dbReference type="STRING" id="479433.Caci_0525"/>
<name>C7PXB7_CATAD</name>